<dbReference type="RefSeq" id="WP_345153837.1">
    <property type="nucleotide sequence ID" value="NZ_BAABEO010000028.1"/>
</dbReference>
<dbReference type="InterPro" id="IPR018649">
    <property type="entry name" value="SHOCT"/>
</dbReference>
<keyword evidence="1" id="KW-1133">Transmembrane helix</keyword>
<protein>
    <submittedName>
        <fullName evidence="3">SHOCT domain-containing protein</fullName>
    </submittedName>
</protein>
<reference evidence="4" key="1">
    <citation type="journal article" date="2019" name="Int. J. Syst. Evol. Microbiol.">
        <title>The Global Catalogue of Microorganisms (GCM) 10K type strain sequencing project: providing services to taxonomists for standard genome sequencing and annotation.</title>
        <authorList>
            <consortium name="The Broad Institute Genomics Platform"/>
            <consortium name="The Broad Institute Genome Sequencing Center for Infectious Disease"/>
            <person name="Wu L."/>
            <person name="Ma J."/>
        </authorList>
    </citation>
    <scope>NUCLEOTIDE SEQUENCE [LARGE SCALE GENOMIC DNA]</scope>
    <source>
        <strain evidence="4">JCM 30742</strain>
    </source>
</reference>
<sequence>MNFTETLWSIFVVFVFLSYLVVLYQIVADLFRDHELSGGAKAVWFIGLVFLPVLVGVIYLVARGRSMALRQMARAQASAAETEDYVRQVAAPQSRTERIADAKRLLDDGAITPEEFERLKAEALS</sequence>
<keyword evidence="4" id="KW-1185">Reference proteome</keyword>
<gene>
    <name evidence="3" type="ORF">GCM10023081_41160</name>
</gene>
<feature type="domain" description="SHOCT" evidence="2">
    <location>
        <begin position="97"/>
        <end position="124"/>
    </location>
</feature>
<keyword evidence="1" id="KW-0472">Membrane</keyword>
<accession>A0ABP7D8H2</accession>
<name>A0ABP7D8H2_9MICC</name>
<comment type="caution">
    <text evidence="3">The sequence shown here is derived from an EMBL/GenBank/DDBJ whole genome shotgun (WGS) entry which is preliminary data.</text>
</comment>
<dbReference type="EMBL" id="BAABEO010000028">
    <property type="protein sequence ID" value="GAA3700193.1"/>
    <property type="molecule type" value="Genomic_DNA"/>
</dbReference>
<proteinExistence type="predicted"/>
<organism evidence="3 4">
    <name type="scientific">Arthrobacter ginkgonis</name>
    <dbReference type="NCBI Taxonomy" id="1630594"/>
    <lineage>
        <taxon>Bacteria</taxon>
        <taxon>Bacillati</taxon>
        <taxon>Actinomycetota</taxon>
        <taxon>Actinomycetes</taxon>
        <taxon>Micrococcales</taxon>
        <taxon>Micrococcaceae</taxon>
        <taxon>Arthrobacter</taxon>
    </lineage>
</organism>
<evidence type="ECO:0000313" key="3">
    <source>
        <dbReference type="EMBL" id="GAA3700193.1"/>
    </source>
</evidence>
<feature type="transmembrane region" description="Helical" evidence="1">
    <location>
        <begin position="7"/>
        <end position="27"/>
    </location>
</feature>
<keyword evidence="1" id="KW-0812">Transmembrane</keyword>
<evidence type="ECO:0000313" key="4">
    <source>
        <dbReference type="Proteomes" id="UP001500752"/>
    </source>
</evidence>
<feature type="transmembrane region" description="Helical" evidence="1">
    <location>
        <begin position="42"/>
        <end position="62"/>
    </location>
</feature>
<dbReference type="Proteomes" id="UP001500752">
    <property type="component" value="Unassembled WGS sequence"/>
</dbReference>
<evidence type="ECO:0000256" key="1">
    <source>
        <dbReference type="SAM" id="Phobius"/>
    </source>
</evidence>
<dbReference type="Pfam" id="PF09851">
    <property type="entry name" value="SHOCT"/>
    <property type="match status" value="1"/>
</dbReference>
<evidence type="ECO:0000259" key="2">
    <source>
        <dbReference type="Pfam" id="PF09851"/>
    </source>
</evidence>